<dbReference type="Pfam" id="PF03176">
    <property type="entry name" value="MMPL"/>
    <property type="match status" value="2"/>
</dbReference>
<dbReference type="HOGENOM" id="CLU_008861_2_0_2"/>
<feature type="transmembrane region" description="Helical" evidence="6">
    <location>
        <begin position="587"/>
        <end position="605"/>
    </location>
</feature>
<evidence type="ECO:0000259" key="7">
    <source>
        <dbReference type="PROSITE" id="PS50156"/>
    </source>
</evidence>
<dbReference type="RefSeq" id="WP_012617722.1">
    <property type="nucleotide sequence ID" value="NC_011832.1"/>
</dbReference>
<keyword evidence="3 6" id="KW-0812">Transmembrane</keyword>
<dbReference type="Proteomes" id="UP000002457">
    <property type="component" value="Chromosome"/>
</dbReference>
<keyword evidence="5 6" id="KW-0472">Membrane</keyword>
<feature type="transmembrane region" description="Helical" evidence="6">
    <location>
        <begin position="683"/>
        <end position="703"/>
    </location>
</feature>
<evidence type="ECO:0000313" key="9">
    <source>
        <dbReference type="Proteomes" id="UP000002457"/>
    </source>
</evidence>
<keyword evidence="2" id="KW-1003">Cell membrane</keyword>
<dbReference type="OrthoDB" id="42357at2157"/>
<evidence type="ECO:0000256" key="5">
    <source>
        <dbReference type="ARBA" id="ARBA00023136"/>
    </source>
</evidence>
<evidence type="ECO:0000256" key="2">
    <source>
        <dbReference type="ARBA" id="ARBA00022475"/>
    </source>
</evidence>
<evidence type="ECO:0000256" key="1">
    <source>
        <dbReference type="ARBA" id="ARBA00004651"/>
    </source>
</evidence>
<feature type="transmembrane region" description="Helical" evidence="6">
    <location>
        <begin position="304"/>
        <end position="323"/>
    </location>
</feature>
<dbReference type="NCBIfam" id="TIGR00921">
    <property type="entry name" value="2A067"/>
    <property type="match status" value="1"/>
</dbReference>
<feature type="transmembrane region" description="Helical" evidence="6">
    <location>
        <begin position="230"/>
        <end position="249"/>
    </location>
</feature>
<feature type="domain" description="SSD" evidence="7">
    <location>
        <begin position="230"/>
        <end position="354"/>
    </location>
</feature>
<dbReference type="InterPro" id="IPR050545">
    <property type="entry name" value="Mycobact_MmpL"/>
</dbReference>
<dbReference type="eggNOG" id="arCOG02174">
    <property type="taxonomic scope" value="Archaea"/>
</dbReference>
<reference evidence="8 9" key="1">
    <citation type="journal article" date="2015" name="Genome Announc.">
        <title>Complete Genome Sequence of Methanosphaerula palustris E1-9CT, a Hydrogenotrophic Methanogen Isolated from a Minerotrophic Fen Peatland.</title>
        <authorList>
            <person name="Cadillo-Quiroz H."/>
            <person name="Browne P."/>
            <person name="Kyrpides N."/>
            <person name="Woyke T."/>
            <person name="Goodwin L."/>
            <person name="Detter C."/>
            <person name="Yavitt J.B."/>
            <person name="Zinder S.H."/>
        </authorList>
    </citation>
    <scope>NUCLEOTIDE SEQUENCE [LARGE SCALE GENOMIC DNA]</scope>
    <source>
        <strain evidence="9">ATCC BAA-1556 / DSM 19958 / E1-9c</strain>
    </source>
</reference>
<protein>
    <submittedName>
        <fullName evidence="8">Efflux transporter, hydrophobe/amphiphile efflux-3 (HAE3) family</fullName>
    </submittedName>
</protein>
<feature type="transmembrane region" description="Helical" evidence="6">
    <location>
        <begin position="204"/>
        <end position="223"/>
    </location>
</feature>
<evidence type="ECO:0000256" key="3">
    <source>
        <dbReference type="ARBA" id="ARBA00022692"/>
    </source>
</evidence>
<dbReference type="PANTHER" id="PTHR33406:SF13">
    <property type="entry name" value="MEMBRANE PROTEIN YDFJ"/>
    <property type="match status" value="1"/>
</dbReference>
<dbReference type="AlphaFoldDB" id="B8GGZ8"/>
<feature type="transmembrane region" description="Helical" evidence="6">
    <location>
        <begin position="611"/>
        <end position="632"/>
    </location>
</feature>
<feature type="transmembrane region" description="Helical" evidence="6">
    <location>
        <begin position="715"/>
        <end position="738"/>
    </location>
</feature>
<evidence type="ECO:0000256" key="4">
    <source>
        <dbReference type="ARBA" id="ARBA00022989"/>
    </source>
</evidence>
<sequence precursor="true">MKSPFEMLANAIVARPKTVLAITVVLIIVALVGATTVTMATGSDTYIDKDSQRGVLLNEYTDTFSSNSIMLLVESDDVLSPDVLKYIDSLQNEVRGERNVEGVTSIVDLVEQVNGGKVPTSKADIEAAEAAVPAAILSKYVPSKSMTISIVSLEPGLSQASQNSVIDSLNKRISLSDRPAGTTVTVTGSPAFQKDMSTAMGTSMGMLIGAAMLLMILAVGLLFGHVRYRLLSVAIVFSGLILTFGVVGFSGISLSMVAISAFPVLIGLGIDYAIQVHSRFDEETRRGTLPEAVVMTITRSGPSILYAMLATSMGFFAMFISPLPMIRGFGLICVIGIVCCYLVALIAVPTFGLLIGYKPKERAHEVKSTSSKPKKMSVVDRYDHALVSLVTKIAHNPVPILLICGLVALVGFEMDGEIKINTDENSFVPSDMASKISLDKVSRTMGSTSSIPIMVQGDKVTSPEVIKWMYDFQNYAASSNSQVTGSSSIATYVVQYNGGQIPTTQEEVDNALAKVPLGTRNQYLSGNEEAVISFTTVTMTVQQAQSLITQMKQELQFKTLPPGISAGLTGQTEMFAGLIEDIKNGKMTMTLLGFGMIFGFLLLVYRKFAKAITPLIPIMFIVGWNGLIMYSLGIDYSPLTAVLGSMTIGVAAEYTILMMERYYEERTWGLGHLEAITHSMKQIGTAITVSGLCTVFGFSALIISNFNIISNFGVVTVLSVAFSVMGAIVVMPAVLALLGGKDPSPPLHPEAQSEET</sequence>
<dbReference type="KEGG" id="mpl:Mpal_1056"/>
<dbReference type="GO" id="GO:0005886">
    <property type="term" value="C:plasma membrane"/>
    <property type="evidence" value="ECO:0007669"/>
    <property type="project" value="UniProtKB-SubCell"/>
</dbReference>
<dbReference type="EMBL" id="CP001338">
    <property type="protein sequence ID" value="ACL16403.1"/>
    <property type="molecule type" value="Genomic_DNA"/>
</dbReference>
<gene>
    <name evidence="8" type="ordered locus">Mpal_1056</name>
</gene>
<name>B8GGZ8_METPE</name>
<comment type="subcellular location">
    <subcellularLocation>
        <location evidence="1">Cell membrane</location>
        <topology evidence="1">Multi-pass membrane protein</topology>
    </subcellularLocation>
</comment>
<keyword evidence="4 6" id="KW-1133">Transmembrane helix</keyword>
<evidence type="ECO:0000256" key="6">
    <source>
        <dbReference type="SAM" id="Phobius"/>
    </source>
</evidence>
<keyword evidence="9" id="KW-1185">Reference proteome</keyword>
<accession>B8GGZ8</accession>
<dbReference type="PANTHER" id="PTHR33406">
    <property type="entry name" value="MEMBRANE PROTEIN MJ1562-RELATED"/>
    <property type="match status" value="1"/>
</dbReference>
<dbReference type="InterPro" id="IPR004869">
    <property type="entry name" value="MMPL_dom"/>
</dbReference>
<proteinExistence type="predicted"/>
<dbReference type="Gene3D" id="1.20.1640.10">
    <property type="entry name" value="Multidrug efflux transporter AcrB transmembrane domain"/>
    <property type="match status" value="2"/>
</dbReference>
<feature type="domain" description="SSD" evidence="7">
    <location>
        <begin position="628"/>
        <end position="737"/>
    </location>
</feature>
<dbReference type="SUPFAM" id="SSF82866">
    <property type="entry name" value="Multidrug efflux transporter AcrB transmembrane domain"/>
    <property type="match status" value="2"/>
</dbReference>
<evidence type="ECO:0000313" key="8">
    <source>
        <dbReference type="EMBL" id="ACL16403.1"/>
    </source>
</evidence>
<dbReference type="GeneID" id="7270972"/>
<organism evidence="8 9">
    <name type="scientific">Methanosphaerula palustris (strain ATCC BAA-1556 / DSM 19958 / E1-9c)</name>
    <dbReference type="NCBI Taxonomy" id="521011"/>
    <lineage>
        <taxon>Archaea</taxon>
        <taxon>Methanobacteriati</taxon>
        <taxon>Methanobacteriota</taxon>
        <taxon>Stenosarchaea group</taxon>
        <taxon>Methanomicrobia</taxon>
        <taxon>Methanomicrobiales</taxon>
        <taxon>Methanoregulaceae</taxon>
        <taxon>Methanosphaerula</taxon>
    </lineage>
</organism>
<dbReference type="InterPro" id="IPR000731">
    <property type="entry name" value="SSD"/>
</dbReference>
<dbReference type="STRING" id="521011.Mpal_1056"/>
<dbReference type="PROSITE" id="PS50156">
    <property type="entry name" value="SSD"/>
    <property type="match status" value="2"/>
</dbReference>
<feature type="transmembrane region" description="Helical" evidence="6">
    <location>
        <begin position="329"/>
        <end position="357"/>
    </location>
</feature>